<dbReference type="AlphaFoldDB" id="A0A4Y4DSU5"/>
<proteinExistence type="inferred from homology"/>
<keyword evidence="5" id="KW-1185">Reference proteome</keyword>
<dbReference type="PANTHER" id="PTHR33795:SF1">
    <property type="entry name" value="INSERTION ELEMENT IS150 PROTEIN INSJ"/>
    <property type="match status" value="1"/>
</dbReference>
<evidence type="ECO:0000256" key="2">
    <source>
        <dbReference type="SAM" id="MobiDB-lite"/>
    </source>
</evidence>
<comment type="similarity">
    <text evidence="1">Belongs to the IS150/IS1296 orfA family.</text>
</comment>
<gene>
    <name evidence="4" type="ORF">AUR04nite_35280</name>
</gene>
<name>A0A4Y4DSU5_GLUUR</name>
<dbReference type="SUPFAM" id="SSF46689">
    <property type="entry name" value="Homeodomain-like"/>
    <property type="match status" value="1"/>
</dbReference>
<dbReference type="EMBL" id="BJNY01000043">
    <property type="protein sequence ID" value="GED07996.1"/>
    <property type="molecule type" value="Genomic_DNA"/>
</dbReference>
<dbReference type="InterPro" id="IPR055247">
    <property type="entry name" value="InsJ-like_HTH"/>
</dbReference>
<dbReference type="InterPro" id="IPR036388">
    <property type="entry name" value="WH-like_DNA-bd_sf"/>
</dbReference>
<dbReference type="Gene3D" id="1.10.10.10">
    <property type="entry name" value="Winged helix-like DNA-binding domain superfamily/Winged helix DNA-binding domain"/>
    <property type="match status" value="1"/>
</dbReference>
<feature type="region of interest" description="Disordered" evidence="2">
    <location>
        <begin position="107"/>
        <end position="135"/>
    </location>
</feature>
<feature type="domain" description="Insertion element IS150 protein InsJ-like helix-turn-helix" evidence="3">
    <location>
        <begin position="68"/>
        <end position="120"/>
    </location>
</feature>
<evidence type="ECO:0000256" key="1">
    <source>
        <dbReference type="ARBA" id="ARBA00038232"/>
    </source>
</evidence>
<dbReference type="PANTHER" id="PTHR33795">
    <property type="entry name" value="INSERTION ELEMENT IS150 PROTEIN INSJ"/>
    <property type="match status" value="1"/>
</dbReference>
<reference evidence="4 5" key="1">
    <citation type="submission" date="2019-06" db="EMBL/GenBank/DDBJ databases">
        <title>Whole genome shotgun sequence of Glutamicibacter uratoxydans NBRC 15515.</title>
        <authorList>
            <person name="Hosoyama A."/>
            <person name="Uohara A."/>
            <person name="Ohji S."/>
            <person name="Ichikawa N."/>
        </authorList>
    </citation>
    <scope>NUCLEOTIDE SEQUENCE [LARGE SCALE GENOMIC DNA]</scope>
    <source>
        <strain evidence="4 5">NBRC 15515</strain>
    </source>
</reference>
<feature type="compositionally biased region" description="Basic and acidic residues" evidence="2">
    <location>
        <begin position="123"/>
        <end position="135"/>
    </location>
</feature>
<dbReference type="InterPro" id="IPR009057">
    <property type="entry name" value="Homeodomain-like_sf"/>
</dbReference>
<organism evidence="4 5">
    <name type="scientific">Glutamicibacter uratoxydans</name>
    <name type="common">Arthrobacter uratoxydans</name>
    <dbReference type="NCBI Taxonomy" id="43667"/>
    <lineage>
        <taxon>Bacteria</taxon>
        <taxon>Bacillati</taxon>
        <taxon>Actinomycetota</taxon>
        <taxon>Actinomycetes</taxon>
        <taxon>Micrococcales</taxon>
        <taxon>Micrococcaceae</taxon>
        <taxon>Glutamicibacter</taxon>
    </lineage>
</organism>
<dbReference type="Proteomes" id="UP000316612">
    <property type="component" value="Unassembled WGS sequence"/>
</dbReference>
<evidence type="ECO:0000313" key="5">
    <source>
        <dbReference type="Proteomes" id="UP000316612"/>
    </source>
</evidence>
<comment type="caution">
    <text evidence="4">The sequence shown here is derived from an EMBL/GenBank/DDBJ whole genome shotgun (WGS) entry which is preliminary data.</text>
</comment>
<dbReference type="Pfam" id="PF13518">
    <property type="entry name" value="HTH_28"/>
    <property type="match status" value="1"/>
</dbReference>
<evidence type="ECO:0000313" key="4">
    <source>
        <dbReference type="EMBL" id="GED07996.1"/>
    </source>
</evidence>
<evidence type="ECO:0000259" key="3">
    <source>
        <dbReference type="Pfam" id="PF13518"/>
    </source>
</evidence>
<dbReference type="InterPro" id="IPR052057">
    <property type="entry name" value="IS150/IS1296_orfA-like"/>
</dbReference>
<protein>
    <submittedName>
        <fullName evidence="4">Transposase</fullName>
    </submittedName>
</protein>
<accession>A0A4Y4DSU5</accession>
<sequence>MRTLSSLTESQREQLVEFFESRLAYTAAANRLNVGRGAAKKLYDRWRLHGRLCLMEKPTKTSYSFEIKKEVVDRFHAGATAMELAAEYELSSTNLVKSWAHKWREGGDEALQPKLKGRPKGSSKPEHLSEEEKLRRENKRLLAEVAYLKKLRDLREQGHA</sequence>